<dbReference type="RefSeq" id="WP_005199466.1">
    <property type="nucleotide sequence ID" value="NZ_CP033972.1"/>
</dbReference>
<dbReference type="PROSITE" id="PS50977">
    <property type="entry name" value="HTH_TETR_2"/>
    <property type="match status" value="1"/>
</dbReference>
<feature type="region of interest" description="Disordered" evidence="5">
    <location>
        <begin position="1"/>
        <end position="22"/>
    </location>
</feature>
<dbReference type="Pfam" id="PF00440">
    <property type="entry name" value="TetR_N"/>
    <property type="match status" value="1"/>
</dbReference>
<dbReference type="PRINTS" id="PR00455">
    <property type="entry name" value="HTHTETR"/>
</dbReference>
<keyword evidence="8" id="KW-1185">Reference proteome</keyword>
<evidence type="ECO:0000256" key="2">
    <source>
        <dbReference type="ARBA" id="ARBA00023125"/>
    </source>
</evidence>
<feature type="compositionally biased region" description="Polar residues" evidence="5">
    <location>
        <begin position="1"/>
        <end position="15"/>
    </location>
</feature>
<dbReference type="AlphaFoldDB" id="A0A3G8JKG8"/>
<dbReference type="Gene3D" id="1.10.10.60">
    <property type="entry name" value="Homeodomain-like"/>
    <property type="match status" value="1"/>
</dbReference>
<dbReference type="GO" id="GO:0003700">
    <property type="term" value="F:DNA-binding transcription factor activity"/>
    <property type="evidence" value="ECO:0007669"/>
    <property type="project" value="TreeGrafter"/>
</dbReference>
<keyword evidence="3" id="KW-0804">Transcription</keyword>
<keyword evidence="1" id="KW-0805">Transcription regulation</keyword>
<evidence type="ECO:0000259" key="6">
    <source>
        <dbReference type="PROSITE" id="PS50977"/>
    </source>
</evidence>
<evidence type="ECO:0000256" key="3">
    <source>
        <dbReference type="ARBA" id="ARBA00023163"/>
    </source>
</evidence>
<gene>
    <name evidence="7" type="ORF">D7316_02034</name>
</gene>
<dbReference type="InterPro" id="IPR050109">
    <property type="entry name" value="HTH-type_TetR-like_transc_reg"/>
</dbReference>
<proteinExistence type="predicted"/>
<dbReference type="InterPro" id="IPR009057">
    <property type="entry name" value="Homeodomain-like_sf"/>
</dbReference>
<evidence type="ECO:0000313" key="7">
    <source>
        <dbReference type="EMBL" id="AZG45438.1"/>
    </source>
</evidence>
<feature type="DNA-binding region" description="H-T-H motif" evidence="4">
    <location>
        <begin position="51"/>
        <end position="70"/>
    </location>
</feature>
<dbReference type="SUPFAM" id="SSF48498">
    <property type="entry name" value="Tetracyclin repressor-like, C-terminal domain"/>
    <property type="match status" value="1"/>
</dbReference>
<dbReference type="EMBL" id="CP033972">
    <property type="protein sequence ID" value="AZG45438.1"/>
    <property type="molecule type" value="Genomic_DNA"/>
</dbReference>
<dbReference type="GO" id="GO:0000976">
    <property type="term" value="F:transcription cis-regulatory region binding"/>
    <property type="evidence" value="ECO:0007669"/>
    <property type="project" value="TreeGrafter"/>
</dbReference>
<dbReference type="InterPro" id="IPR036271">
    <property type="entry name" value="Tet_transcr_reg_TetR-rel_C_sf"/>
</dbReference>
<dbReference type="Proteomes" id="UP000271469">
    <property type="component" value="Chromosome"/>
</dbReference>
<reference evidence="7 8" key="1">
    <citation type="submission" date="2018-11" db="EMBL/GenBank/DDBJ databases">
        <title>Gordonia insulae sp. nov., isolated from an island soil.</title>
        <authorList>
            <person name="Kim Y.S."/>
            <person name="Kim S.B."/>
        </authorList>
    </citation>
    <scope>NUCLEOTIDE SEQUENCE [LARGE SCALE GENOMIC DNA]</scope>
    <source>
        <strain evidence="7 8">MMS17-SY073</strain>
    </source>
</reference>
<organism evidence="7 8">
    <name type="scientific">Gordonia insulae</name>
    <dbReference type="NCBI Taxonomy" id="2420509"/>
    <lineage>
        <taxon>Bacteria</taxon>
        <taxon>Bacillati</taxon>
        <taxon>Actinomycetota</taxon>
        <taxon>Actinomycetes</taxon>
        <taxon>Mycobacteriales</taxon>
        <taxon>Gordoniaceae</taxon>
        <taxon>Gordonia</taxon>
    </lineage>
</organism>
<accession>A0A3G8JKG8</accession>
<protein>
    <recommendedName>
        <fullName evidence="6">HTH tetR-type domain-containing protein</fullName>
    </recommendedName>
</protein>
<keyword evidence="2 4" id="KW-0238">DNA-binding</keyword>
<evidence type="ECO:0000313" key="8">
    <source>
        <dbReference type="Proteomes" id="UP000271469"/>
    </source>
</evidence>
<name>A0A3G8JKG8_9ACTN</name>
<evidence type="ECO:0000256" key="5">
    <source>
        <dbReference type="SAM" id="MobiDB-lite"/>
    </source>
</evidence>
<dbReference type="Gene3D" id="1.10.357.10">
    <property type="entry name" value="Tetracycline Repressor, domain 2"/>
    <property type="match status" value="1"/>
</dbReference>
<dbReference type="KEGG" id="gom:D7316_02034"/>
<dbReference type="PANTHER" id="PTHR30055">
    <property type="entry name" value="HTH-TYPE TRANSCRIPTIONAL REGULATOR RUTR"/>
    <property type="match status" value="1"/>
</dbReference>
<dbReference type="InterPro" id="IPR001647">
    <property type="entry name" value="HTH_TetR"/>
</dbReference>
<evidence type="ECO:0000256" key="1">
    <source>
        <dbReference type="ARBA" id="ARBA00023015"/>
    </source>
</evidence>
<dbReference type="SUPFAM" id="SSF46689">
    <property type="entry name" value="Homeodomain-like"/>
    <property type="match status" value="1"/>
</dbReference>
<evidence type="ECO:0000256" key="4">
    <source>
        <dbReference type="PROSITE-ProRule" id="PRU00335"/>
    </source>
</evidence>
<sequence length="220" mass="24326">MTLETSASNESSTPTADEELADLGPRALKAREAILDAARKLFLERGYAGTRINNITDECGASRAGFYTYFKSKMDVVEVLGRTTYRDCLAVVSALDELPRPTRYDDVRGWVQSYFDFMDQHGAFMNALSESGPTDEEFRATANRLQMRTAFLVGIALRSRQMTPTDAPEALGLSIVSMVERTWNQIHVRHLPIDSQEVVAAIAHMIMGTITEPQSASVGV</sequence>
<dbReference type="PANTHER" id="PTHR30055:SF234">
    <property type="entry name" value="HTH-TYPE TRANSCRIPTIONAL REGULATOR BETI"/>
    <property type="match status" value="1"/>
</dbReference>
<feature type="domain" description="HTH tetR-type" evidence="6">
    <location>
        <begin position="28"/>
        <end position="88"/>
    </location>
</feature>